<evidence type="ECO:0000256" key="1">
    <source>
        <dbReference type="ARBA" id="ARBA00023015"/>
    </source>
</evidence>
<keyword evidence="3" id="KW-0804">Transcription</keyword>
<feature type="DNA-binding region" description="H-T-H motif" evidence="4">
    <location>
        <begin position="39"/>
        <end position="58"/>
    </location>
</feature>
<dbReference type="Pfam" id="PF00440">
    <property type="entry name" value="TetR_N"/>
    <property type="match status" value="2"/>
</dbReference>
<name>A0A418VTQ7_9PROT</name>
<reference evidence="6 7" key="1">
    <citation type="submission" date="2018-09" db="EMBL/GenBank/DDBJ databases">
        <authorList>
            <person name="Zhu H."/>
        </authorList>
    </citation>
    <scope>NUCLEOTIDE SEQUENCE [LARGE SCALE GENOMIC DNA]</scope>
    <source>
        <strain evidence="6 7">K1W22B-8</strain>
    </source>
</reference>
<evidence type="ECO:0000259" key="5">
    <source>
        <dbReference type="PROSITE" id="PS50977"/>
    </source>
</evidence>
<dbReference type="Gene3D" id="1.10.357.10">
    <property type="entry name" value="Tetracycline Repressor, domain 2"/>
    <property type="match status" value="2"/>
</dbReference>
<dbReference type="PROSITE" id="PS50977">
    <property type="entry name" value="HTH_TETR_2"/>
    <property type="match status" value="2"/>
</dbReference>
<dbReference type="InterPro" id="IPR041490">
    <property type="entry name" value="KstR2_TetR_C"/>
</dbReference>
<dbReference type="Proteomes" id="UP000284605">
    <property type="component" value="Unassembled WGS sequence"/>
</dbReference>
<dbReference type="PRINTS" id="PR00455">
    <property type="entry name" value="HTHTETR"/>
</dbReference>
<dbReference type="InterPro" id="IPR001647">
    <property type="entry name" value="HTH_TetR"/>
</dbReference>
<feature type="domain" description="HTH tetR-type" evidence="5">
    <location>
        <begin position="220"/>
        <end position="280"/>
    </location>
</feature>
<dbReference type="AlphaFoldDB" id="A0A418VTQ7"/>
<comment type="caution">
    <text evidence="6">The sequence shown here is derived from an EMBL/GenBank/DDBJ whole genome shotgun (WGS) entry which is preliminary data.</text>
</comment>
<feature type="DNA-binding region" description="H-T-H motif" evidence="4">
    <location>
        <begin position="243"/>
        <end position="262"/>
    </location>
</feature>
<organism evidence="6 7">
    <name type="scientific">Oleomonas cavernae</name>
    <dbReference type="NCBI Taxonomy" id="2320859"/>
    <lineage>
        <taxon>Bacteria</taxon>
        <taxon>Pseudomonadati</taxon>
        <taxon>Pseudomonadota</taxon>
        <taxon>Alphaproteobacteria</taxon>
        <taxon>Acetobacterales</taxon>
        <taxon>Acetobacteraceae</taxon>
        <taxon>Oleomonas</taxon>
    </lineage>
</organism>
<keyword evidence="1" id="KW-0805">Transcription regulation</keyword>
<evidence type="ECO:0000256" key="2">
    <source>
        <dbReference type="ARBA" id="ARBA00023125"/>
    </source>
</evidence>
<dbReference type="EMBL" id="QYUK01000016">
    <property type="protein sequence ID" value="RJF80539.1"/>
    <property type="molecule type" value="Genomic_DNA"/>
</dbReference>
<dbReference type="InterPro" id="IPR036271">
    <property type="entry name" value="Tet_transcr_reg_TetR-rel_C_sf"/>
</dbReference>
<keyword evidence="2 4" id="KW-0238">DNA-binding</keyword>
<dbReference type="InterPro" id="IPR009057">
    <property type="entry name" value="Homeodomain-like_sf"/>
</dbReference>
<dbReference type="OrthoDB" id="9811084at2"/>
<feature type="domain" description="HTH tetR-type" evidence="5">
    <location>
        <begin position="16"/>
        <end position="76"/>
    </location>
</feature>
<dbReference type="PANTHER" id="PTHR47506">
    <property type="entry name" value="TRANSCRIPTIONAL REGULATORY PROTEIN"/>
    <property type="match status" value="1"/>
</dbReference>
<accession>A0A418VTQ7</accession>
<dbReference type="PANTHER" id="PTHR47506:SF1">
    <property type="entry name" value="HTH-TYPE TRANSCRIPTIONAL REGULATOR YJDC"/>
    <property type="match status" value="1"/>
</dbReference>
<dbReference type="SUPFAM" id="SSF48498">
    <property type="entry name" value="Tetracyclin repressor-like, C-terminal domain"/>
    <property type="match status" value="1"/>
</dbReference>
<evidence type="ECO:0000256" key="3">
    <source>
        <dbReference type="ARBA" id="ARBA00023163"/>
    </source>
</evidence>
<dbReference type="SUPFAM" id="SSF46689">
    <property type="entry name" value="Homeodomain-like"/>
    <property type="match status" value="2"/>
</dbReference>
<evidence type="ECO:0000313" key="7">
    <source>
        <dbReference type="Proteomes" id="UP000284605"/>
    </source>
</evidence>
<sequence length="418" mass="46886">MTIETGDITAETSRFQRKRDLIVDAAAVQINQRGIKGMALADVAESVGLSTTSVTYYFKRKDLLAGACFDRALDRLDVLVATAEAEGDARARVTRYVELNFDMLTRIRNNQEQPVARLSDLRALDEPMRGQLMARYFRIYRRVRHFWDSDGSEGRRALRTARAHVLLETVFWLQAWLPLYEVEDYDRIRRRLLELYALGLAPSGTCWAPRLQTLDEPEEDTARRHFLVAATRLINERGYRGASVDRIASELNVTKGSFYHHLDAKDDLVLACFRHSLDTLALAQRKAALAGDNYLDRLASATATLLEIQFSATAAPLLRTTALQALPEDLRAQVVERSNMLATRFAGLIIDGITQGSIAPIDPLVASQSLMPLLNAAYELRHWAAPLGAPEAIRLYASTLFFGLFDRPSSQDETETTP</sequence>
<dbReference type="Gene3D" id="1.10.10.60">
    <property type="entry name" value="Homeodomain-like"/>
    <property type="match status" value="1"/>
</dbReference>
<protein>
    <submittedName>
        <fullName evidence="6">TetR/AcrR family transcriptional regulator</fullName>
    </submittedName>
</protein>
<proteinExistence type="predicted"/>
<dbReference type="RefSeq" id="WP_119782591.1">
    <property type="nucleotide sequence ID" value="NZ_QYUK01000016.1"/>
</dbReference>
<dbReference type="Pfam" id="PF17932">
    <property type="entry name" value="TetR_C_24"/>
    <property type="match status" value="1"/>
</dbReference>
<gene>
    <name evidence="6" type="ORF">D3874_25765</name>
</gene>
<dbReference type="GO" id="GO:0003677">
    <property type="term" value="F:DNA binding"/>
    <property type="evidence" value="ECO:0007669"/>
    <property type="project" value="UniProtKB-UniRule"/>
</dbReference>
<evidence type="ECO:0000256" key="4">
    <source>
        <dbReference type="PROSITE-ProRule" id="PRU00335"/>
    </source>
</evidence>
<evidence type="ECO:0000313" key="6">
    <source>
        <dbReference type="EMBL" id="RJF80539.1"/>
    </source>
</evidence>
<keyword evidence="7" id="KW-1185">Reference proteome</keyword>